<evidence type="ECO:0000256" key="1">
    <source>
        <dbReference type="SAM" id="Phobius"/>
    </source>
</evidence>
<dbReference type="EMBL" id="JBHTIH010000003">
    <property type="protein sequence ID" value="MFD0739463.1"/>
    <property type="molecule type" value="Genomic_DNA"/>
</dbReference>
<gene>
    <name evidence="2" type="ORF">ACFQZQ_09230</name>
</gene>
<sequence length="379" mass="39167">MSLNRRRAAGVSLIELMVALLIGTILMLGLIEVFAGSRAAYQTSEGLARVQENSRFALDYLQRDIRMIGHYGCANDQSHKQQVGALVSTTGAAAGGALDFNLSVQGFEANGTTPGDTLVLSSPTAGWTPGLPAHISALGPLPGSDVIMLRFLRGNGAAVTNIAIAGSTTTFTVGAANWGNLTQDGVATPDLFAVSDCSYVNIFPGTGNSAAGTATAAVAIERYTPQPTGQAALYRAEAVAYYVANGASGRPALWRARWNSAGVAQPEELVDGIENLQLIFGQDQSADVNSPTGFMGTQNTAGDAALGVATDVAGEQRWRRVGLVQVGLLASSANPSAAQAPAAASRPSALGVTYSAPADGRFRTAYESTIALRNRLYGN</sequence>
<keyword evidence="3" id="KW-1185">Reference proteome</keyword>
<dbReference type="Pfam" id="PF07963">
    <property type="entry name" value="N_methyl"/>
    <property type="match status" value="1"/>
</dbReference>
<proteinExistence type="predicted"/>
<dbReference type="Proteomes" id="UP001597090">
    <property type="component" value="Unassembled WGS sequence"/>
</dbReference>
<name>A0ABW2YM76_9GAMM</name>
<evidence type="ECO:0000313" key="2">
    <source>
        <dbReference type="EMBL" id="MFD0739463.1"/>
    </source>
</evidence>
<evidence type="ECO:0000313" key="3">
    <source>
        <dbReference type="Proteomes" id="UP001597090"/>
    </source>
</evidence>
<reference evidence="3" key="1">
    <citation type="journal article" date="2019" name="Int. J. Syst. Evol. Microbiol.">
        <title>The Global Catalogue of Microorganisms (GCM) 10K type strain sequencing project: providing services to taxonomists for standard genome sequencing and annotation.</title>
        <authorList>
            <consortium name="The Broad Institute Genomics Platform"/>
            <consortium name="The Broad Institute Genome Sequencing Center for Infectious Disease"/>
            <person name="Wu L."/>
            <person name="Ma J."/>
        </authorList>
    </citation>
    <scope>NUCLEOTIDE SEQUENCE [LARGE SCALE GENOMIC DNA]</scope>
    <source>
        <strain evidence="3">CCUG 55491</strain>
    </source>
</reference>
<keyword evidence="1" id="KW-0472">Membrane</keyword>
<protein>
    <submittedName>
        <fullName evidence="2">PilW family protein</fullName>
    </submittedName>
</protein>
<keyword evidence="1" id="KW-1133">Transmembrane helix</keyword>
<organism evidence="2 3">
    <name type="scientific">Lysobacter koreensis</name>
    <dbReference type="NCBI Taxonomy" id="266122"/>
    <lineage>
        <taxon>Bacteria</taxon>
        <taxon>Pseudomonadati</taxon>
        <taxon>Pseudomonadota</taxon>
        <taxon>Gammaproteobacteria</taxon>
        <taxon>Lysobacterales</taxon>
        <taxon>Lysobacteraceae</taxon>
        <taxon>Lysobacter</taxon>
    </lineage>
</organism>
<dbReference type="InterPro" id="IPR032092">
    <property type="entry name" value="PilW"/>
</dbReference>
<feature type="transmembrane region" description="Helical" evidence="1">
    <location>
        <begin position="12"/>
        <end position="35"/>
    </location>
</feature>
<accession>A0ABW2YM76</accession>
<dbReference type="InterPro" id="IPR012902">
    <property type="entry name" value="N_methyl_site"/>
</dbReference>
<comment type="caution">
    <text evidence="2">The sequence shown here is derived from an EMBL/GenBank/DDBJ whole genome shotgun (WGS) entry which is preliminary data.</text>
</comment>
<dbReference type="RefSeq" id="WP_386812459.1">
    <property type="nucleotide sequence ID" value="NZ_JBHTIH010000003.1"/>
</dbReference>
<keyword evidence="1" id="KW-0812">Transmembrane</keyword>
<dbReference type="PROSITE" id="PS00409">
    <property type="entry name" value="PROKAR_NTER_METHYL"/>
    <property type="match status" value="1"/>
</dbReference>
<dbReference type="Pfam" id="PF16074">
    <property type="entry name" value="PilW"/>
    <property type="match status" value="1"/>
</dbReference>